<keyword evidence="1" id="KW-1133">Transmembrane helix</keyword>
<dbReference type="AlphaFoldDB" id="A0A3R6X3G4"/>
<feature type="transmembrane region" description="Helical" evidence="1">
    <location>
        <begin position="401"/>
        <end position="423"/>
    </location>
</feature>
<dbReference type="InterPro" id="IPR050697">
    <property type="entry name" value="Adenylyl/Guanylyl_Cyclase_3/4"/>
</dbReference>
<dbReference type="EMBL" id="QUTG01002197">
    <property type="protein sequence ID" value="RHY97287.1"/>
    <property type="molecule type" value="Genomic_DNA"/>
</dbReference>
<proteinExistence type="predicted"/>
<name>A0A3R6X3G4_APHAT</name>
<keyword evidence="1" id="KW-0472">Membrane</keyword>
<feature type="transmembrane region" description="Helical" evidence="1">
    <location>
        <begin position="568"/>
        <end position="589"/>
    </location>
</feature>
<keyword evidence="1" id="KW-0812">Transmembrane</keyword>
<dbReference type="Gene3D" id="3.30.70.1230">
    <property type="entry name" value="Nucleotide cyclase"/>
    <property type="match status" value="2"/>
</dbReference>
<dbReference type="SUPFAM" id="SSF55073">
    <property type="entry name" value="Nucleotide cyclase"/>
    <property type="match status" value="2"/>
</dbReference>
<comment type="caution">
    <text evidence="2">The sequence shown here is derived from an EMBL/GenBank/DDBJ whole genome shotgun (WGS) entry which is preliminary data.</text>
</comment>
<dbReference type="PANTHER" id="PTHR43081">
    <property type="entry name" value="ADENYLATE CYCLASE, TERMINAL-DIFFERENTIATION SPECIFIC-RELATED"/>
    <property type="match status" value="1"/>
</dbReference>
<dbReference type="Proteomes" id="UP000285712">
    <property type="component" value="Unassembled WGS sequence"/>
</dbReference>
<sequence>MYDVALGRVVYVACTVPYLTFSWVVVAKAYGYMNIVPDELTILSTALYAVSGFALAFVLVANQQCMLSWCMVSDDVIQQIQANEAPTDFPVFVNTDIESSSALWEALGNVMLDAQDIHDDLLRTLLVPHHGYEITTAGDSFQLAFHNIADAVAYCLDVQEQLLLQPWPPAFVDCQMPGSATITTQLSLLQRPKTVFHGVRVRMGIHASNPAEGPLVSQVHPVTSRMAYVGLSELIGREVSAIGRGGQIIVTAPIVRWLRASTANNAAWTKTHPIVLQELGVHRVPDLKIDLGIAQVLPVSLKGRLALIPPPSKVQTMLTYCPRLSNNYDLLISPMETTSHNSDVSIAASLVAADEVLIMNDLEQHVAYGFPKYSVLYTIFMLIALLASTTAAWTLYKYTKLVSSCVCYAMLSFFMWKLVYTFLRIVTLASMIHEFLQESSTWMSLDVNHDVGGFRFIGHEADIAEKKLDPPPYFVMIPLFIGDTALFSAGYWMLVLVVELLRVIYLNCAGLKLESVECRVVQKPLYIRLKRIFLIYVLTALPYAAIGWVLALHPASVITFLADIPNEILALSNMLFFAAPIALAFVLVANQQCMLSWCMVSDDVIQQIQANEAPTDFPVFVNTDIESSSALWGALGSVMHDAQDIHDNLLRTLLVPHHGYEITTAGDAFQLAFHNIADAVAYCLDVQEQLLQQEWPPAFVDCHMPGSATIMAQQSLLKRQKMVFHGVRVRMGIHASNPAEGDLVNHVHPVTGRMMYVGLSELIGREVSDIGHGGQIIVTAPIVRWLRANVLNATPWAKAHPLVLLELGVYRIEDLKIDLGIAQVVPLDLRARAGMFPPLENLNRIRRPSNNYELLISPKASIL</sequence>
<evidence type="ECO:0000313" key="3">
    <source>
        <dbReference type="Proteomes" id="UP000285712"/>
    </source>
</evidence>
<accession>A0A3R6X3G4</accession>
<reference evidence="2 3" key="1">
    <citation type="submission" date="2018-08" db="EMBL/GenBank/DDBJ databases">
        <title>Aphanomyces genome sequencing and annotation.</title>
        <authorList>
            <person name="Minardi D."/>
            <person name="Oidtmann B."/>
            <person name="Van Der Giezen M."/>
            <person name="Studholme D.J."/>
        </authorList>
    </citation>
    <scope>NUCLEOTIDE SEQUENCE [LARGE SCALE GENOMIC DNA]</scope>
    <source>
        <strain evidence="2 3">Sv</strain>
    </source>
</reference>
<dbReference type="PANTHER" id="PTHR43081:SF1">
    <property type="entry name" value="ADENYLATE CYCLASE, TERMINAL-DIFFERENTIATION SPECIFIC"/>
    <property type="match status" value="1"/>
</dbReference>
<gene>
    <name evidence="2" type="ORF">DYB35_006185</name>
</gene>
<feature type="transmembrane region" description="Helical" evidence="1">
    <location>
        <begin position="9"/>
        <end position="30"/>
    </location>
</feature>
<feature type="transmembrane region" description="Helical" evidence="1">
    <location>
        <begin position="375"/>
        <end position="395"/>
    </location>
</feature>
<feature type="transmembrane region" description="Helical" evidence="1">
    <location>
        <begin position="473"/>
        <end position="494"/>
    </location>
</feature>
<evidence type="ECO:0000313" key="2">
    <source>
        <dbReference type="EMBL" id="RHY97287.1"/>
    </source>
</evidence>
<evidence type="ECO:0000256" key="1">
    <source>
        <dbReference type="SAM" id="Phobius"/>
    </source>
</evidence>
<feature type="transmembrane region" description="Helical" evidence="1">
    <location>
        <begin position="42"/>
        <end position="61"/>
    </location>
</feature>
<organism evidence="2 3">
    <name type="scientific">Aphanomyces astaci</name>
    <name type="common">Crayfish plague agent</name>
    <dbReference type="NCBI Taxonomy" id="112090"/>
    <lineage>
        <taxon>Eukaryota</taxon>
        <taxon>Sar</taxon>
        <taxon>Stramenopiles</taxon>
        <taxon>Oomycota</taxon>
        <taxon>Saprolegniomycetes</taxon>
        <taxon>Saprolegniales</taxon>
        <taxon>Verrucalvaceae</taxon>
        <taxon>Aphanomyces</taxon>
    </lineage>
</organism>
<protein>
    <submittedName>
        <fullName evidence="2">Uncharacterized protein</fullName>
    </submittedName>
</protein>
<feature type="transmembrane region" description="Helical" evidence="1">
    <location>
        <begin position="533"/>
        <end position="562"/>
    </location>
</feature>
<dbReference type="InterPro" id="IPR029787">
    <property type="entry name" value="Nucleotide_cyclase"/>
</dbReference>
<dbReference type="VEuPathDB" id="FungiDB:H257_05296"/>